<dbReference type="Proteomes" id="UP000712281">
    <property type="component" value="Unassembled WGS sequence"/>
</dbReference>
<dbReference type="PANTHER" id="PTHR46322">
    <property type="entry name" value="PUROMYCIN-SENSITIVE AMINOPEPTIDASE"/>
    <property type="match status" value="1"/>
</dbReference>
<sequence>MGSRSVKHIADVSKLRIYQVPQDSGPMARTSCSPTFTHQGKFLFAKKSGSECFRKVVRMYKTLLGRYIDLYFQMHDEKAVTCEEDFFAAMRDANNADFANFLQYFYWSGTPVVKMVSSYDAEARTFSLKFSHEIPLTPGQPTKEPTLIPVVIGLLDSSGKDITLSSVYHDGTQQTISSSSTILRVTKVLVFILLRIYNVNIFDTLKLERQSSKWYPPTMLKLEIPPTPGQPTKEPTLIPVVVGLLDSSGKDITLSSVYHDGTQQTISSSSD</sequence>
<dbReference type="EMBL" id="QGKW02001988">
    <property type="protein sequence ID" value="KAF2550214.1"/>
    <property type="molecule type" value="Genomic_DNA"/>
</dbReference>
<dbReference type="GO" id="GO:0009507">
    <property type="term" value="C:chloroplast"/>
    <property type="evidence" value="ECO:0007669"/>
    <property type="project" value="TreeGrafter"/>
</dbReference>
<gene>
    <name evidence="2" type="ORF">F2Q68_00033366</name>
</gene>
<reference evidence="2" key="1">
    <citation type="submission" date="2019-12" db="EMBL/GenBank/DDBJ databases">
        <title>Genome sequencing and annotation of Brassica cretica.</title>
        <authorList>
            <person name="Studholme D.J."/>
            <person name="Sarris P.F."/>
        </authorList>
    </citation>
    <scope>NUCLEOTIDE SEQUENCE</scope>
    <source>
        <strain evidence="2">PFS-001/15</strain>
        <tissue evidence="2">Leaf</tissue>
    </source>
</reference>
<accession>A0A8S9GZY3</accession>
<organism evidence="2 3">
    <name type="scientific">Brassica cretica</name>
    <name type="common">Mustard</name>
    <dbReference type="NCBI Taxonomy" id="69181"/>
    <lineage>
        <taxon>Eukaryota</taxon>
        <taxon>Viridiplantae</taxon>
        <taxon>Streptophyta</taxon>
        <taxon>Embryophyta</taxon>
        <taxon>Tracheophyta</taxon>
        <taxon>Spermatophyta</taxon>
        <taxon>Magnoliopsida</taxon>
        <taxon>eudicotyledons</taxon>
        <taxon>Gunneridae</taxon>
        <taxon>Pentapetalae</taxon>
        <taxon>rosids</taxon>
        <taxon>malvids</taxon>
        <taxon>Brassicales</taxon>
        <taxon>Brassicaceae</taxon>
        <taxon>Brassiceae</taxon>
        <taxon>Brassica</taxon>
    </lineage>
</organism>
<dbReference type="InterPro" id="IPR038438">
    <property type="entry name" value="PepN_Ig-like_sf"/>
</dbReference>
<comment type="caution">
    <text evidence="2">The sequence shown here is derived from an EMBL/GenBank/DDBJ whole genome shotgun (WGS) entry which is preliminary data.</text>
</comment>
<name>A0A8S9GZY3_BRACR</name>
<dbReference type="InterPro" id="IPR035414">
    <property type="entry name" value="Peptidase_M1_pepN_Ig-like"/>
</dbReference>
<feature type="domain" description="Peptidase M1 alanyl aminopeptidase Ig-like fold" evidence="1">
    <location>
        <begin position="109"/>
        <end position="169"/>
    </location>
</feature>
<evidence type="ECO:0000313" key="3">
    <source>
        <dbReference type="Proteomes" id="UP000712281"/>
    </source>
</evidence>
<dbReference type="PANTHER" id="PTHR46322:SF1">
    <property type="entry name" value="PUROMYCIN-SENSITIVE AMINOPEPTIDASE"/>
    <property type="match status" value="1"/>
</dbReference>
<dbReference type="Gene3D" id="2.60.40.1840">
    <property type="match status" value="2"/>
</dbReference>
<proteinExistence type="predicted"/>
<evidence type="ECO:0000259" key="1">
    <source>
        <dbReference type="Pfam" id="PF11940"/>
    </source>
</evidence>
<dbReference type="AlphaFoldDB" id="A0A8S9GZY3"/>
<protein>
    <recommendedName>
        <fullName evidence="1">Peptidase M1 alanyl aminopeptidase Ig-like fold domain-containing protein</fullName>
    </recommendedName>
</protein>
<dbReference type="Pfam" id="PF11940">
    <property type="entry name" value="DUF3458"/>
    <property type="match status" value="1"/>
</dbReference>
<dbReference type="InterPro" id="IPR012779">
    <property type="entry name" value="Peptidase_M1_pepN"/>
</dbReference>
<dbReference type="GO" id="GO:0008270">
    <property type="term" value="F:zinc ion binding"/>
    <property type="evidence" value="ECO:0007669"/>
    <property type="project" value="InterPro"/>
</dbReference>
<evidence type="ECO:0000313" key="2">
    <source>
        <dbReference type="EMBL" id="KAF2550214.1"/>
    </source>
</evidence>